<reference evidence="3 4" key="1">
    <citation type="submission" date="2018-07" db="EMBL/GenBank/DDBJ databases">
        <title>The complete nuclear genome of the prasinophyte Chloropicon primus (CCMP1205).</title>
        <authorList>
            <person name="Pombert J.-F."/>
            <person name="Otis C."/>
            <person name="Turmel M."/>
            <person name="Lemieux C."/>
        </authorList>
    </citation>
    <scope>NUCLEOTIDE SEQUENCE [LARGE SCALE GENOMIC DNA]</scope>
    <source>
        <strain evidence="3 4">CCMP1205</strain>
    </source>
</reference>
<dbReference type="AlphaFoldDB" id="A0A5B8MX33"/>
<evidence type="ECO:0000256" key="2">
    <source>
        <dbReference type="SAM" id="MobiDB-lite"/>
    </source>
</evidence>
<feature type="region of interest" description="Disordered" evidence="2">
    <location>
        <begin position="139"/>
        <end position="163"/>
    </location>
</feature>
<dbReference type="Proteomes" id="UP000316726">
    <property type="component" value="Chromosome 16"/>
</dbReference>
<feature type="region of interest" description="Disordered" evidence="2">
    <location>
        <begin position="198"/>
        <end position="241"/>
    </location>
</feature>
<gene>
    <name evidence="3" type="ORF">A3770_16p76310</name>
</gene>
<protein>
    <submittedName>
        <fullName evidence="3">Uncharacterized protein</fullName>
    </submittedName>
</protein>
<organism evidence="3 4">
    <name type="scientific">Chloropicon primus</name>
    <dbReference type="NCBI Taxonomy" id="1764295"/>
    <lineage>
        <taxon>Eukaryota</taxon>
        <taxon>Viridiplantae</taxon>
        <taxon>Chlorophyta</taxon>
        <taxon>Chloropicophyceae</taxon>
        <taxon>Chloropicales</taxon>
        <taxon>Chloropicaceae</taxon>
        <taxon>Chloropicon</taxon>
    </lineage>
</organism>
<evidence type="ECO:0000313" key="3">
    <source>
        <dbReference type="EMBL" id="QDZ25113.1"/>
    </source>
</evidence>
<accession>A0A5B8MX33</accession>
<keyword evidence="1" id="KW-0175">Coiled coil</keyword>
<evidence type="ECO:0000256" key="1">
    <source>
        <dbReference type="SAM" id="Coils"/>
    </source>
</evidence>
<keyword evidence="4" id="KW-1185">Reference proteome</keyword>
<evidence type="ECO:0000313" key="4">
    <source>
        <dbReference type="Proteomes" id="UP000316726"/>
    </source>
</evidence>
<sequence>MVELASHEEFSKVTDSLHKAVDQALRSASLSDWSENERHSIRSRLFQMTDNVLHKLRLGVDCSGLGDHIVNKNGELVLYSGESYNKIHQEEIENLEQKANSLAKELEECRQAVPQKILQQLKTQLDAVRPDCELKISAQEENRETKRARVDPSAKDNAEGLKDKLSFASQKMPEIRAKIEEAVARTDRVIRAMEYQAAASKSDGEGEDIGNLQKLLGEGGEDGTESGGTDGVSPAIKEAEATGHVSVRKKWAKLMSFSSPMKFSLKDAR</sequence>
<name>A0A5B8MX33_9CHLO</name>
<feature type="coiled-coil region" evidence="1">
    <location>
        <begin position="85"/>
        <end position="112"/>
    </location>
</feature>
<dbReference type="EMBL" id="CP031049">
    <property type="protein sequence ID" value="QDZ25113.1"/>
    <property type="molecule type" value="Genomic_DNA"/>
</dbReference>
<proteinExistence type="predicted"/>